<dbReference type="OrthoDB" id="9769355at2"/>
<keyword evidence="5" id="KW-0408">Iron</keyword>
<evidence type="ECO:0000256" key="5">
    <source>
        <dbReference type="ARBA" id="ARBA00023004"/>
    </source>
</evidence>
<comment type="cofactor">
    <cofactor evidence="1">
        <name>Fe cation</name>
        <dbReference type="ChEBI" id="CHEBI:24875"/>
    </cofactor>
</comment>
<dbReference type="EMBL" id="LK391969">
    <property type="protein sequence ID" value="CEF25875.1"/>
    <property type="molecule type" value="Genomic_DNA"/>
</dbReference>
<keyword evidence="6" id="KW-0411">Iron-sulfur</keyword>
<dbReference type="PANTHER" id="PTHR21266:SF60">
    <property type="entry name" value="3-KETOSTEROID-9-ALPHA-MONOOXYGENASE, OXYGENASE COMPONENT"/>
    <property type="match status" value="1"/>
</dbReference>
<dbReference type="RefSeq" id="WP_044498420.1">
    <property type="nucleotide sequence ID" value="NZ_LK391969.1"/>
</dbReference>
<dbReference type="InterPro" id="IPR036922">
    <property type="entry name" value="Rieske_2Fe-2S_sf"/>
</dbReference>
<dbReference type="GO" id="GO:0008203">
    <property type="term" value="P:cholesterol metabolic process"/>
    <property type="evidence" value="ECO:0007669"/>
    <property type="project" value="InterPro"/>
</dbReference>
<dbReference type="Pfam" id="PF19298">
    <property type="entry name" value="KshA_C"/>
    <property type="match status" value="1"/>
</dbReference>
<dbReference type="SUPFAM" id="SSF55961">
    <property type="entry name" value="Bet v1-like"/>
    <property type="match status" value="1"/>
</dbReference>
<evidence type="ECO:0000313" key="8">
    <source>
        <dbReference type="EMBL" id="CEA02566.1"/>
    </source>
</evidence>
<dbReference type="EMBL" id="LM997413">
    <property type="protein sequence ID" value="CEA02566.1"/>
    <property type="molecule type" value="Genomic_DNA"/>
</dbReference>
<reference evidence="8" key="1">
    <citation type="submission" date="2014-07" db="EMBL/GenBank/DDBJ databases">
        <authorList>
            <person name="Urmite Genomes Urmite Genomes"/>
        </authorList>
    </citation>
    <scope>NUCLEOTIDE SEQUENCE</scope>
    <source>
        <strain evidence="8">12M76_air</strain>
    </source>
</reference>
<dbReference type="PATRIC" id="fig|1461581.3.peg.778"/>
<organism evidence="8">
    <name type="scientific">Pseudomonas saudimassiliensis</name>
    <dbReference type="NCBI Taxonomy" id="1461581"/>
    <lineage>
        <taxon>Bacteria</taxon>
        <taxon>Pseudomonadati</taxon>
        <taxon>Pseudomonadota</taxon>
        <taxon>Gammaproteobacteria</taxon>
        <taxon>Pseudomonadales</taxon>
        <taxon>Pseudomonadaceae</taxon>
        <taxon>Pseudomonas</taxon>
    </lineage>
</organism>
<dbReference type="Gene3D" id="2.102.10.10">
    <property type="entry name" value="Rieske [2Fe-2S] iron-sulphur domain"/>
    <property type="match status" value="1"/>
</dbReference>
<evidence type="ECO:0000256" key="6">
    <source>
        <dbReference type="ARBA" id="ARBA00023014"/>
    </source>
</evidence>
<sequence>MNQMIEIKPVAETAEYRYARGWHCIGEAASFRDGKLHTLNIFGTRLLAFVGKDDQIAVLDSYCPHMGADLSQGQLVDGKVICPFHHWQFDASGRCTDIPYCKRIPPKAKTRKWLTCEVNRLLFVWHNPEGLPPAEGVEIPYFPEIDSPEWDNDWHLDLMIIDTHPRELVDNLVDAQHFGPVHDAPTKYFRNTFQGHIGTQLFHGDSERLGGDLVADSAYYGPATHFTRMTAEYDGMKVESILLNCHVPTKPNQFELRFGVLVKKIPGWTDEQNQALALEYVQQNRNSFYQDVDIWSTKRPVDFPVLAEGDGPIYQLREWYAQFYTDEAEIPAEMNELREFITVDNR</sequence>
<dbReference type="GO" id="GO:0051537">
    <property type="term" value="F:2 iron, 2 sulfur cluster binding"/>
    <property type="evidence" value="ECO:0007669"/>
    <property type="project" value="UniProtKB-KW"/>
</dbReference>
<accession>A0A078MCW7</accession>
<dbReference type="InterPro" id="IPR045605">
    <property type="entry name" value="KshA-like_C"/>
</dbReference>
<dbReference type="PANTHER" id="PTHR21266">
    <property type="entry name" value="IRON-SULFUR DOMAIN CONTAINING PROTEIN"/>
    <property type="match status" value="1"/>
</dbReference>
<keyword evidence="3" id="KW-0479">Metal-binding</keyword>
<dbReference type="InterPro" id="IPR050584">
    <property type="entry name" value="Cholesterol_7-desaturase"/>
</dbReference>
<name>A0A078MCW7_9PSED</name>
<feature type="domain" description="Rieske" evidence="7">
    <location>
        <begin position="22"/>
        <end position="124"/>
    </location>
</feature>
<dbReference type="GO" id="GO:0046872">
    <property type="term" value="F:metal ion binding"/>
    <property type="evidence" value="ECO:0007669"/>
    <property type="project" value="UniProtKB-KW"/>
</dbReference>
<dbReference type="Pfam" id="PF00355">
    <property type="entry name" value="Rieske"/>
    <property type="match status" value="1"/>
</dbReference>
<evidence type="ECO:0000256" key="3">
    <source>
        <dbReference type="ARBA" id="ARBA00022723"/>
    </source>
</evidence>
<dbReference type="PROSITE" id="PS51296">
    <property type="entry name" value="RIESKE"/>
    <property type="match status" value="1"/>
</dbReference>
<dbReference type="Gene3D" id="3.90.380.10">
    <property type="entry name" value="Naphthalene 1,2-dioxygenase Alpha Subunit, Chain A, domain 1"/>
    <property type="match status" value="1"/>
</dbReference>
<dbReference type="AlphaFoldDB" id="A0A078MCW7"/>
<dbReference type="InterPro" id="IPR017941">
    <property type="entry name" value="Rieske_2Fe-2S"/>
</dbReference>
<evidence type="ECO:0000256" key="1">
    <source>
        <dbReference type="ARBA" id="ARBA00001962"/>
    </source>
</evidence>
<proteinExistence type="predicted"/>
<keyword evidence="2" id="KW-0001">2Fe-2S</keyword>
<evidence type="ECO:0000259" key="7">
    <source>
        <dbReference type="PROSITE" id="PS51296"/>
    </source>
</evidence>
<evidence type="ECO:0000256" key="2">
    <source>
        <dbReference type="ARBA" id="ARBA00022714"/>
    </source>
</evidence>
<dbReference type="GO" id="GO:0016491">
    <property type="term" value="F:oxidoreductase activity"/>
    <property type="evidence" value="ECO:0007669"/>
    <property type="project" value="UniProtKB-KW"/>
</dbReference>
<keyword evidence="4" id="KW-0560">Oxidoreductase</keyword>
<dbReference type="SUPFAM" id="SSF50022">
    <property type="entry name" value="ISP domain"/>
    <property type="match status" value="1"/>
</dbReference>
<protein>
    <submittedName>
        <fullName evidence="8">Aminopyrrolnitrin oxidase PrnD</fullName>
    </submittedName>
</protein>
<evidence type="ECO:0000256" key="4">
    <source>
        <dbReference type="ARBA" id="ARBA00023002"/>
    </source>
</evidence>
<gene>
    <name evidence="8" type="primary">prnD</name>
    <name evidence="8" type="ORF">BN1049_00794</name>
</gene>